<evidence type="ECO:0000256" key="5">
    <source>
        <dbReference type="SAM" id="Phobius"/>
    </source>
</evidence>
<feature type="transmembrane region" description="Helical" evidence="5">
    <location>
        <begin position="42"/>
        <end position="64"/>
    </location>
</feature>
<comment type="caution">
    <text evidence="7">The sequence shown here is derived from an EMBL/GenBank/DDBJ whole genome shotgun (WGS) entry which is preliminary data.</text>
</comment>
<keyword evidence="8" id="KW-1185">Reference proteome</keyword>
<keyword evidence="2 5" id="KW-0812">Transmembrane</keyword>
<name>A0A3A3Z3Y9_9ACTN</name>
<dbReference type="EMBL" id="QZEZ01000001">
    <property type="protein sequence ID" value="RJK98124.1"/>
    <property type="molecule type" value="Genomic_DNA"/>
</dbReference>
<evidence type="ECO:0000313" key="8">
    <source>
        <dbReference type="Proteomes" id="UP000265614"/>
    </source>
</evidence>
<evidence type="ECO:0000259" key="6">
    <source>
        <dbReference type="Pfam" id="PF02656"/>
    </source>
</evidence>
<dbReference type="GO" id="GO:0012505">
    <property type="term" value="C:endomembrane system"/>
    <property type="evidence" value="ECO:0007669"/>
    <property type="project" value="UniProtKB-SubCell"/>
</dbReference>
<evidence type="ECO:0000256" key="3">
    <source>
        <dbReference type="ARBA" id="ARBA00022989"/>
    </source>
</evidence>
<organism evidence="7 8">
    <name type="scientific">Vallicoccus soli</name>
    <dbReference type="NCBI Taxonomy" id="2339232"/>
    <lineage>
        <taxon>Bacteria</taxon>
        <taxon>Bacillati</taxon>
        <taxon>Actinomycetota</taxon>
        <taxon>Actinomycetes</taxon>
        <taxon>Motilibacterales</taxon>
        <taxon>Vallicoccaceae</taxon>
        <taxon>Vallicoccus</taxon>
    </lineage>
</organism>
<evidence type="ECO:0000256" key="1">
    <source>
        <dbReference type="ARBA" id="ARBA00004127"/>
    </source>
</evidence>
<dbReference type="InterPro" id="IPR003807">
    <property type="entry name" value="DUF202"/>
</dbReference>
<accession>A0A3A3Z3Y9</accession>
<evidence type="ECO:0000256" key="4">
    <source>
        <dbReference type="ARBA" id="ARBA00023136"/>
    </source>
</evidence>
<dbReference type="AlphaFoldDB" id="A0A3A3Z3Y9"/>
<proteinExistence type="predicted"/>
<keyword evidence="4 5" id="KW-0472">Membrane</keyword>
<dbReference type="Proteomes" id="UP000265614">
    <property type="component" value="Unassembled WGS sequence"/>
</dbReference>
<keyword evidence="3 5" id="KW-1133">Transmembrane helix</keyword>
<feature type="transmembrane region" description="Helical" evidence="5">
    <location>
        <begin position="85"/>
        <end position="106"/>
    </location>
</feature>
<reference evidence="7 8" key="1">
    <citation type="submission" date="2018-09" db="EMBL/GenBank/DDBJ databases">
        <title>YIM 75000 draft genome.</title>
        <authorList>
            <person name="Tang S."/>
            <person name="Feng Y."/>
        </authorList>
    </citation>
    <scope>NUCLEOTIDE SEQUENCE [LARGE SCALE GENOMIC DNA]</scope>
    <source>
        <strain evidence="7 8">YIM 75000</strain>
    </source>
</reference>
<gene>
    <name evidence="7" type="ORF">D5H78_04155</name>
</gene>
<feature type="domain" description="DUF202" evidence="6">
    <location>
        <begin position="9"/>
        <end position="70"/>
    </location>
</feature>
<evidence type="ECO:0000313" key="7">
    <source>
        <dbReference type="EMBL" id="RJK98124.1"/>
    </source>
</evidence>
<sequence>MSAAAAPPDGAQPERTALAWTRTALALDVAVVVALRLTLPVLGAWSLVLLLVGLPAAVWVLVAARRRYAAARLAMRGRVVLADGRLPAAVAALTVLLGLVEVAYVLER</sequence>
<protein>
    <submittedName>
        <fullName evidence="7">DUF202 domain-containing protein</fullName>
    </submittedName>
</protein>
<evidence type="ECO:0000256" key="2">
    <source>
        <dbReference type="ARBA" id="ARBA00022692"/>
    </source>
</evidence>
<dbReference type="Pfam" id="PF02656">
    <property type="entry name" value="DUF202"/>
    <property type="match status" value="1"/>
</dbReference>
<dbReference type="RefSeq" id="WP_119949050.1">
    <property type="nucleotide sequence ID" value="NZ_QZEZ01000001.1"/>
</dbReference>
<comment type="subcellular location">
    <subcellularLocation>
        <location evidence="1">Endomembrane system</location>
        <topology evidence="1">Multi-pass membrane protein</topology>
    </subcellularLocation>
</comment>